<protein>
    <submittedName>
        <fullName evidence="2">Uncharacterized protein</fullName>
    </submittedName>
</protein>
<accession>A0A0F9EWA2</accession>
<gene>
    <name evidence="2" type="ORF">LCGC14_2378640</name>
</gene>
<comment type="caution">
    <text evidence="2">The sequence shown here is derived from an EMBL/GenBank/DDBJ whole genome shotgun (WGS) entry which is preliminary data.</text>
</comment>
<name>A0A0F9EWA2_9ZZZZ</name>
<feature type="non-terminal residue" evidence="2">
    <location>
        <position position="52"/>
    </location>
</feature>
<dbReference type="EMBL" id="LAZR01035219">
    <property type="protein sequence ID" value="KKL28088.1"/>
    <property type="molecule type" value="Genomic_DNA"/>
</dbReference>
<reference evidence="2" key="1">
    <citation type="journal article" date="2015" name="Nature">
        <title>Complex archaea that bridge the gap between prokaryotes and eukaryotes.</title>
        <authorList>
            <person name="Spang A."/>
            <person name="Saw J.H."/>
            <person name="Jorgensen S.L."/>
            <person name="Zaremba-Niedzwiedzka K."/>
            <person name="Martijn J."/>
            <person name="Lind A.E."/>
            <person name="van Eijk R."/>
            <person name="Schleper C."/>
            <person name="Guy L."/>
            <person name="Ettema T.J."/>
        </authorList>
    </citation>
    <scope>NUCLEOTIDE SEQUENCE</scope>
</reference>
<feature type="region of interest" description="Disordered" evidence="1">
    <location>
        <begin position="1"/>
        <end position="52"/>
    </location>
</feature>
<organism evidence="2">
    <name type="scientific">marine sediment metagenome</name>
    <dbReference type="NCBI Taxonomy" id="412755"/>
    <lineage>
        <taxon>unclassified sequences</taxon>
        <taxon>metagenomes</taxon>
        <taxon>ecological metagenomes</taxon>
    </lineage>
</organism>
<sequence>MGSKSVPQSVDVDRPPKFVALGNPGEFQVPVENSYQISWDPEDPQTPGSGLY</sequence>
<proteinExistence type="predicted"/>
<evidence type="ECO:0000313" key="2">
    <source>
        <dbReference type="EMBL" id="KKL28088.1"/>
    </source>
</evidence>
<dbReference type="AlphaFoldDB" id="A0A0F9EWA2"/>
<evidence type="ECO:0000256" key="1">
    <source>
        <dbReference type="SAM" id="MobiDB-lite"/>
    </source>
</evidence>